<accession>A0A402B5N5</accession>
<dbReference type="EMBL" id="BIFT01000001">
    <property type="protein sequence ID" value="GCE26671.1"/>
    <property type="molecule type" value="Genomic_DNA"/>
</dbReference>
<dbReference type="OrthoDB" id="154948at2"/>
<keyword evidence="3" id="KW-1185">Reference proteome</keyword>
<comment type="caution">
    <text evidence="2">The sequence shown here is derived from an EMBL/GenBank/DDBJ whole genome shotgun (WGS) entry which is preliminary data.</text>
</comment>
<feature type="transmembrane region" description="Helical" evidence="1">
    <location>
        <begin position="181"/>
        <end position="202"/>
    </location>
</feature>
<dbReference type="Gene3D" id="1.20.120.20">
    <property type="entry name" value="Apolipoprotein"/>
    <property type="match status" value="1"/>
</dbReference>
<evidence type="ECO:0000313" key="3">
    <source>
        <dbReference type="Proteomes" id="UP000287171"/>
    </source>
</evidence>
<keyword evidence="1" id="KW-0472">Membrane</keyword>
<reference evidence="3" key="1">
    <citation type="submission" date="2018-12" db="EMBL/GenBank/DDBJ databases">
        <title>Tengunoibacter tsumagoiensis gen. nov., sp. nov., Dictyobacter kobayashii sp. nov., D. alpinus sp. nov., and D. joshuensis sp. nov. and description of Dictyobacteraceae fam. nov. within the order Ktedonobacterales isolated from Tengu-no-mugimeshi.</title>
        <authorList>
            <person name="Wang C.M."/>
            <person name="Zheng Y."/>
            <person name="Sakai Y."/>
            <person name="Toyoda A."/>
            <person name="Minakuchi Y."/>
            <person name="Abe K."/>
            <person name="Yokota A."/>
            <person name="Yabe S."/>
        </authorList>
    </citation>
    <scope>NUCLEOTIDE SEQUENCE [LARGE SCALE GENOMIC DNA]</scope>
    <source>
        <strain evidence="3">Uno16</strain>
    </source>
</reference>
<organism evidence="2 3">
    <name type="scientific">Dictyobacter alpinus</name>
    <dbReference type="NCBI Taxonomy" id="2014873"/>
    <lineage>
        <taxon>Bacteria</taxon>
        <taxon>Bacillati</taxon>
        <taxon>Chloroflexota</taxon>
        <taxon>Ktedonobacteria</taxon>
        <taxon>Ktedonobacterales</taxon>
        <taxon>Dictyobacteraceae</taxon>
        <taxon>Dictyobacter</taxon>
    </lineage>
</organism>
<dbReference type="RefSeq" id="WP_126627095.1">
    <property type="nucleotide sequence ID" value="NZ_BIFT01000001.1"/>
</dbReference>
<evidence type="ECO:0000313" key="2">
    <source>
        <dbReference type="EMBL" id="GCE26671.1"/>
    </source>
</evidence>
<name>A0A402B5N5_9CHLR</name>
<dbReference type="AlphaFoldDB" id="A0A402B5N5"/>
<sequence length="334" mass="36625">MNSNQKNILQTTSRWVRVGVLSASALAPVVGSVVERIRAQQQAEQAVADIRNADRKEKVTAFANDVQSDLQDRLQSIGGSLSDVLAELRDHSTNPDLLKRGNELTEELKKRSSKFSQVVAERSGEVSNEFARRSGEVSNELAKRSRRAQKNIAKSSRQAQKNIAKRSRLAQKNIAEQDRSLWIALGFGVGLTAASIVTFFLIRRRLQHVDIVEEEVIQLPDDALRTAATSTQRPGAIYSMSAGGKVQESQPFDGVVAVKNNDNGQSPQSANELVENEQVTPTDASFVGLASTKQYYPVETPLDQLSEVDGKPVDVIYFSSEQEAQEQGFSAAAR</sequence>
<proteinExistence type="predicted"/>
<dbReference type="Proteomes" id="UP000287171">
    <property type="component" value="Unassembled WGS sequence"/>
</dbReference>
<evidence type="ECO:0000256" key="1">
    <source>
        <dbReference type="SAM" id="Phobius"/>
    </source>
</evidence>
<keyword evidence="1" id="KW-1133">Transmembrane helix</keyword>
<gene>
    <name evidence="2" type="ORF">KDA_21550</name>
</gene>
<protein>
    <submittedName>
        <fullName evidence="2">Uncharacterized protein</fullName>
    </submittedName>
</protein>
<keyword evidence="1" id="KW-0812">Transmembrane</keyword>